<feature type="active site" description="Charge relay system" evidence="5">
    <location>
        <position position="349"/>
    </location>
</feature>
<evidence type="ECO:0000256" key="2">
    <source>
        <dbReference type="ARBA" id="ARBA00022670"/>
    </source>
</evidence>
<keyword evidence="10" id="KW-1185">Reference proteome</keyword>
<dbReference type="SUPFAM" id="SSF52743">
    <property type="entry name" value="Subtilisin-like"/>
    <property type="match status" value="1"/>
</dbReference>
<dbReference type="HOGENOM" id="CLU_011263_8_0_6"/>
<dbReference type="Gene3D" id="2.60.120.380">
    <property type="match status" value="1"/>
</dbReference>
<dbReference type="PROSITE" id="PS00138">
    <property type="entry name" value="SUBTILASE_SER"/>
    <property type="match status" value="1"/>
</dbReference>
<dbReference type="EMBL" id="ASAD01000004">
    <property type="protein sequence ID" value="EON93827.1"/>
    <property type="molecule type" value="Genomic_DNA"/>
</dbReference>
<dbReference type="PROSITE" id="PS51257">
    <property type="entry name" value="PROKAR_LIPOPROTEIN"/>
    <property type="match status" value="1"/>
</dbReference>
<dbReference type="InterPro" id="IPR017309">
    <property type="entry name" value="Pept_S8A_subtilisin_proteobac"/>
</dbReference>
<dbReference type="OrthoDB" id="9790784at2"/>
<evidence type="ECO:0000313" key="10">
    <source>
        <dbReference type="Proteomes" id="UP000016540"/>
    </source>
</evidence>
<dbReference type="Gene3D" id="3.40.50.200">
    <property type="entry name" value="Peptidase S8/S53 domain"/>
    <property type="match status" value="1"/>
</dbReference>
<evidence type="ECO:0000313" key="9">
    <source>
        <dbReference type="EMBL" id="EON93827.1"/>
    </source>
</evidence>
<dbReference type="eggNOG" id="COG1404">
    <property type="taxonomic scope" value="Bacteria"/>
</dbReference>
<comment type="similarity">
    <text evidence="1 5 6">Belongs to the peptidase S8 family.</text>
</comment>
<feature type="active site" description="Charge relay system" evidence="5">
    <location>
        <position position="590"/>
    </location>
</feature>
<evidence type="ECO:0000256" key="1">
    <source>
        <dbReference type="ARBA" id="ARBA00011073"/>
    </source>
</evidence>
<dbReference type="PANTHER" id="PTHR43806">
    <property type="entry name" value="PEPTIDASE S8"/>
    <property type="match status" value="1"/>
</dbReference>
<feature type="active site" description="Charge relay system" evidence="5">
    <location>
        <position position="416"/>
    </location>
</feature>
<dbReference type="Pfam" id="PF00082">
    <property type="entry name" value="Peptidase_S8"/>
    <property type="match status" value="1"/>
</dbReference>
<reference evidence="9 10" key="1">
    <citation type="journal article" date="2013" name="Genome Announc.">
        <title>Draft Genome Sequence of the Moderately Halophilic Bacterium Marinobacter lipolyticus Strain SM19.</title>
        <authorList>
            <person name="Papke R.T."/>
            <person name="de la Haba R.R."/>
            <person name="Infante-Dominguez C."/>
            <person name="Perez D."/>
            <person name="Sanchez-Porro C."/>
            <person name="Lapierre P."/>
            <person name="Ventosa A."/>
        </authorList>
    </citation>
    <scope>NUCLEOTIDE SEQUENCE [LARGE SCALE GENOMIC DNA]</scope>
    <source>
        <strain evidence="9 10">SM19</strain>
    </source>
</reference>
<dbReference type="InterPro" id="IPR022398">
    <property type="entry name" value="Peptidase_S8_His-AS"/>
</dbReference>
<proteinExistence type="inferred from homology"/>
<dbReference type="InterPro" id="IPR050131">
    <property type="entry name" value="Peptidase_S8_subtilisin-like"/>
</dbReference>
<dbReference type="AlphaFoldDB" id="R8B5F9"/>
<evidence type="ECO:0000256" key="6">
    <source>
        <dbReference type="RuleBase" id="RU003355"/>
    </source>
</evidence>
<keyword evidence="4 5" id="KW-0720">Serine protease</keyword>
<comment type="caution">
    <text evidence="9">The sequence shown here is derived from an EMBL/GenBank/DDBJ whole genome shotgun (WGS) entry which is preliminary data.</text>
</comment>
<evidence type="ECO:0000256" key="7">
    <source>
        <dbReference type="SAM" id="MobiDB-lite"/>
    </source>
</evidence>
<keyword evidence="3 5" id="KW-0378">Hydrolase</keyword>
<dbReference type="InterPro" id="IPR015500">
    <property type="entry name" value="Peptidase_S8_subtilisin-rel"/>
</dbReference>
<feature type="domain" description="Peptidase S8/S53" evidence="8">
    <location>
        <begin position="343"/>
        <end position="615"/>
    </location>
</feature>
<dbReference type="PIRSF" id="PIRSF037893">
    <property type="entry name" value="Subtilisin_rel_Maqu_2796"/>
    <property type="match status" value="1"/>
</dbReference>
<feature type="region of interest" description="Disordered" evidence="7">
    <location>
        <begin position="390"/>
        <end position="415"/>
    </location>
</feature>
<dbReference type="Proteomes" id="UP000016540">
    <property type="component" value="Unassembled WGS sequence"/>
</dbReference>
<dbReference type="InterPro" id="IPR023828">
    <property type="entry name" value="Peptidase_S8_Ser-AS"/>
</dbReference>
<dbReference type="InterPro" id="IPR000209">
    <property type="entry name" value="Peptidase_S8/S53_dom"/>
</dbReference>
<dbReference type="PROSITE" id="PS00136">
    <property type="entry name" value="SUBTILASE_ASP"/>
    <property type="match status" value="1"/>
</dbReference>
<dbReference type="PATRIC" id="fig|1318628.3.peg.386"/>
<keyword evidence="2 5" id="KW-0645">Protease</keyword>
<dbReference type="PANTHER" id="PTHR43806:SF11">
    <property type="entry name" value="CEREVISIN-RELATED"/>
    <property type="match status" value="1"/>
</dbReference>
<dbReference type="GO" id="GO:0006508">
    <property type="term" value="P:proteolysis"/>
    <property type="evidence" value="ECO:0007669"/>
    <property type="project" value="UniProtKB-KW"/>
</dbReference>
<evidence type="ECO:0000259" key="8">
    <source>
        <dbReference type="Pfam" id="PF00082"/>
    </source>
</evidence>
<dbReference type="PROSITE" id="PS51892">
    <property type="entry name" value="SUBTILASE"/>
    <property type="match status" value="1"/>
</dbReference>
<sequence>MQMVTKRLRIGGLLIAGVLSGCGGGGGGGSVSGEVQADLAGAVSIENRTRVDLDTADDIRVGLAGDNDSRNTSQALPNTAVVGGYLSSSRGTYNTNTPDNFEYFTDRIDIYAAELSEGDRISFQVFESPQSYFPIGTLPPQRSLRVVDADSGQPVFTLSESSGSVPITVVLGSDGAGFDEGAYFIELSTSGGAPFRYVLTLASESSASVMNTRYAEPDFLVDEAVVTFKSESSVGQGGPAVAQAMSAAEARHLGGHSWRVRRNVGQPVTALSAQTTESMRADTLNWIQQLGERADVEVAEPNYIYTAQQVTPDNDPLYSRQWNYPLIQLPLAWQAAPEGGLDVGIAVMDTGLFRNTPASSGAWHPDVDANVTTLGLAVMDYVSADLDIDSRWGDPSGRDSNPADPGDGRAQSSSFHGTHVAGIAGAVDNTSGVIGVAPRSRILPVRVLGEGGEGNSADLIDAINWAATRSEIDVINLSLGGLGPSQSLEAAVNNATEAGKLVVAAAGNQGTDEATYPAAFANVVGVGAVDGAGKRSSYSNIGPSVDLVAPGGDASRDANQDNQADLIISTWGTDDGGVFVPGYAGLQGTSMAAPHVSGVYALMKSVDPTMTPDRFFTFLVGGQLTNPPPNQTEYGAGMIDALKSVDAALDGNTSTILAARPSSLQFNGVVNQQEFNFAKYPSNANITIESVTDSATWLSVNLEAGPVSTTDPVTALVDTSGLDQSQSYSAEIEIGYRDNSGQPTVSPLVIPVTLQFGDSPEDLDAGRHYVLLVSTDDSRETVAQTVVNASEGQYSFAFDEVDPGEYFLVAGTDMDNNGLICENGEACAEYPVNGLPEKIVIGGEPVSGVTLNTSFRRPTIAAMGLPRYGFEGYRLKTGTDEQGEPVRQVETNR</sequence>
<protein>
    <submittedName>
        <fullName evidence="9">Peptidase S8 and S53, subtilisin, kexin, sedolisin</fullName>
    </submittedName>
</protein>
<evidence type="ECO:0000256" key="3">
    <source>
        <dbReference type="ARBA" id="ARBA00022801"/>
    </source>
</evidence>
<dbReference type="GO" id="GO:0004252">
    <property type="term" value="F:serine-type endopeptidase activity"/>
    <property type="evidence" value="ECO:0007669"/>
    <property type="project" value="UniProtKB-UniRule"/>
</dbReference>
<organism evidence="9 10">
    <name type="scientific">Marinobacter lipolyticus SM19</name>
    <dbReference type="NCBI Taxonomy" id="1318628"/>
    <lineage>
        <taxon>Bacteria</taxon>
        <taxon>Pseudomonadati</taxon>
        <taxon>Pseudomonadota</taxon>
        <taxon>Gammaproteobacteria</taxon>
        <taxon>Pseudomonadales</taxon>
        <taxon>Marinobacteraceae</taxon>
        <taxon>Marinobacter</taxon>
    </lineage>
</organism>
<dbReference type="InterPro" id="IPR023827">
    <property type="entry name" value="Peptidase_S8_Asp-AS"/>
</dbReference>
<evidence type="ECO:0000256" key="4">
    <source>
        <dbReference type="ARBA" id="ARBA00022825"/>
    </source>
</evidence>
<dbReference type="PROSITE" id="PS00137">
    <property type="entry name" value="SUBTILASE_HIS"/>
    <property type="match status" value="1"/>
</dbReference>
<gene>
    <name evidence="9" type="ORF">MARLIPOL_01945</name>
</gene>
<evidence type="ECO:0000256" key="5">
    <source>
        <dbReference type="PROSITE-ProRule" id="PRU01240"/>
    </source>
</evidence>
<dbReference type="InterPro" id="IPR036852">
    <property type="entry name" value="Peptidase_S8/S53_dom_sf"/>
</dbReference>
<accession>R8B5F9</accession>
<dbReference type="STRING" id="1318628.MARLIPOL_01945"/>
<dbReference type="PRINTS" id="PR00723">
    <property type="entry name" value="SUBTILISIN"/>
</dbReference>
<name>R8B5F9_9GAMM</name>